<dbReference type="WBParaSite" id="RSKR_0000559000.1">
    <property type="protein sequence ID" value="RSKR_0000559000.1"/>
    <property type="gene ID" value="RSKR_0000559000"/>
</dbReference>
<reference evidence="2" key="1">
    <citation type="submission" date="2016-11" db="UniProtKB">
        <authorList>
            <consortium name="WormBaseParasite"/>
        </authorList>
    </citation>
    <scope>IDENTIFICATION</scope>
    <source>
        <strain evidence="2">KR3021</strain>
    </source>
</reference>
<accession>A0AC35TYF9</accession>
<name>A0AC35TYF9_9BILA</name>
<evidence type="ECO:0000313" key="1">
    <source>
        <dbReference type="Proteomes" id="UP000095286"/>
    </source>
</evidence>
<proteinExistence type="predicted"/>
<protein>
    <submittedName>
        <fullName evidence="2">Zyg eleven-related protein 1</fullName>
    </submittedName>
</protein>
<dbReference type="Proteomes" id="UP000095286">
    <property type="component" value="Unplaced"/>
</dbReference>
<sequence length="875" mass="99147">MPQITPLCKDLETQVSSLVDIAANAIAQYPDVLDCQHGKQVPGIQEASSESYETSSTIADEDDVFHSCESTSLSSMSSGMDHFLESIKQSTNKEYQISQEDCVIEPSTEPHYCLPIDVTSKLFEAFRAKWRQNTAAQPGLKYFLVNSCLPLSEINLEGTFLNDEIVATLLVTHHQMLQSLNIGNLHKDCNVSVKVNKILEKRNISFPNLKCLKITNMDLLRNPYSNKPIGHRFFLGNMSDPNNTDLPVLGADALDDILTVSNEMTDHWMSKQNEKKVLAFNHFTTRCPNLEVLIINKGNEYTMMEESPDTFLSRVVTPLSNLKVLDISEWLSLTPCTFIDKILNITTLILFDVRDIQENMKSIFQLKQLVYLDISTSNPDNGNYKDPTNTLRSIIVNLPMITHLDISQTNLCRTSPNQKIIPQTEYHVKSDIIGLRRMKKPLEFLGIYNCAGTSQYTDIPAIKIAGDINEEQLLLAMEVYNKRPSLLQAVLNEAYQMYRFSTNLRQHAKALHLVLKALSLHKSNAALQIAGSAAMFYILRHVIMNRGQVMVRNCALSLCQFDIPQEVLFDYHRLSKLLVNVLKAHSSDQLTQRIVIFLLNSLACHVDREQKIQVGEMGAIEAIVEQINRKVVENRSDDVMEVGWSFLWNITDETPMNCERFLKAEGLALFYKCYTSFNAEREVVRNILGLLGNIAEVKLLRSQMMKDEYIKIFCDLLNDNVENGGIEISYNAAGVLSHLVSDGEQAWKGIVTSRDDVMNNINNVISKWNVHTRRFINYRSFKPILALVPLFDSPASQKWALFALANLSTTDLDKYCTFIEEQGGIPLLLQIKESDKSPKYLLDLVDIIFRNINKWKNGITNGDSDDEGEEMDQSP</sequence>
<organism evidence="1 2">
    <name type="scientific">Rhabditophanes sp. KR3021</name>
    <dbReference type="NCBI Taxonomy" id="114890"/>
    <lineage>
        <taxon>Eukaryota</taxon>
        <taxon>Metazoa</taxon>
        <taxon>Ecdysozoa</taxon>
        <taxon>Nematoda</taxon>
        <taxon>Chromadorea</taxon>
        <taxon>Rhabditida</taxon>
        <taxon>Tylenchina</taxon>
        <taxon>Panagrolaimomorpha</taxon>
        <taxon>Strongyloidoidea</taxon>
        <taxon>Alloionematidae</taxon>
        <taxon>Rhabditophanes</taxon>
    </lineage>
</organism>
<evidence type="ECO:0000313" key="2">
    <source>
        <dbReference type="WBParaSite" id="RSKR_0000559000.1"/>
    </source>
</evidence>